<evidence type="ECO:0000256" key="2">
    <source>
        <dbReference type="ARBA" id="ARBA00022679"/>
    </source>
</evidence>
<dbReference type="Pfam" id="PF03982">
    <property type="entry name" value="DAGAT"/>
    <property type="match status" value="1"/>
</dbReference>
<feature type="region of interest" description="Disordered" evidence="5">
    <location>
        <begin position="97"/>
        <end position="193"/>
    </location>
</feature>
<comment type="similarity">
    <text evidence="1">Belongs to the diacylglycerol acyltransferase family.</text>
</comment>
<feature type="compositionally biased region" description="Low complexity" evidence="5">
    <location>
        <begin position="148"/>
        <end position="158"/>
    </location>
</feature>
<evidence type="ECO:0000313" key="6">
    <source>
        <dbReference type="EMBL" id="KAF5840610.1"/>
    </source>
</evidence>
<reference evidence="6" key="1">
    <citation type="submission" date="2017-08" db="EMBL/GenBank/DDBJ databases">
        <authorList>
            <person name="Polle J.E."/>
            <person name="Barry K."/>
            <person name="Cushman J."/>
            <person name="Schmutz J."/>
            <person name="Tran D."/>
            <person name="Hathwaick L.T."/>
            <person name="Yim W.C."/>
            <person name="Jenkins J."/>
            <person name="Mckie-Krisberg Z.M."/>
            <person name="Prochnik S."/>
            <person name="Lindquist E."/>
            <person name="Dockter R.B."/>
            <person name="Adam C."/>
            <person name="Molina H."/>
            <person name="Bunkerborg J."/>
            <person name="Jin E."/>
            <person name="Buchheim M."/>
            <person name="Magnuson J."/>
        </authorList>
    </citation>
    <scope>NUCLEOTIDE SEQUENCE</scope>
    <source>
        <strain evidence="6">CCAP 19/18</strain>
    </source>
</reference>
<keyword evidence="3" id="KW-0012">Acyltransferase</keyword>
<feature type="region of interest" description="Disordered" evidence="5">
    <location>
        <begin position="361"/>
        <end position="381"/>
    </location>
</feature>
<keyword evidence="4" id="KW-0175">Coiled coil</keyword>
<feature type="compositionally biased region" description="Low complexity" evidence="5">
    <location>
        <begin position="167"/>
        <end position="176"/>
    </location>
</feature>
<gene>
    <name evidence="6" type="ORF">DUNSADRAFT_16126</name>
</gene>
<dbReference type="InterPro" id="IPR007130">
    <property type="entry name" value="DAGAT"/>
</dbReference>
<evidence type="ECO:0000313" key="7">
    <source>
        <dbReference type="Proteomes" id="UP000815325"/>
    </source>
</evidence>
<evidence type="ECO:0000256" key="5">
    <source>
        <dbReference type="SAM" id="MobiDB-lite"/>
    </source>
</evidence>
<feature type="compositionally biased region" description="Low complexity" evidence="5">
    <location>
        <begin position="119"/>
        <end position="138"/>
    </location>
</feature>
<evidence type="ECO:0000256" key="1">
    <source>
        <dbReference type="ARBA" id="ARBA00005420"/>
    </source>
</evidence>
<evidence type="ECO:0000256" key="4">
    <source>
        <dbReference type="SAM" id="Coils"/>
    </source>
</evidence>
<keyword evidence="2" id="KW-0808">Transferase</keyword>
<comment type="caution">
    <text evidence="6">The sequence shown here is derived from an EMBL/GenBank/DDBJ whole genome shotgun (WGS) entry which is preliminary data.</text>
</comment>
<proteinExistence type="inferred from homology"/>
<dbReference type="EMBL" id="MU069508">
    <property type="protein sequence ID" value="KAF5840610.1"/>
    <property type="molecule type" value="Genomic_DNA"/>
</dbReference>
<organism evidence="6 7">
    <name type="scientific">Dunaliella salina</name>
    <name type="common">Green alga</name>
    <name type="synonym">Protococcus salinus</name>
    <dbReference type="NCBI Taxonomy" id="3046"/>
    <lineage>
        <taxon>Eukaryota</taxon>
        <taxon>Viridiplantae</taxon>
        <taxon>Chlorophyta</taxon>
        <taxon>core chlorophytes</taxon>
        <taxon>Chlorophyceae</taxon>
        <taxon>CS clade</taxon>
        <taxon>Chlamydomonadales</taxon>
        <taxon>Dunaliellaceae</taxon>
        <taxon>Dunaliella</taxon>
    </lineage>
</organism>
<name>A0ABQ7H176_DUNSA</name>
<protein>
    <recommendedName>
        <fullName evidence="8">Acyltransferase</fullName>
    </recommendedName>
</protein>
<accession>A0ABQ7H176</accession>
<sequence length="591" mass="63694">MRSVLPPATLAHRLNLLKEAASYVNPRVDQVPQRTLLLVGSDDRVIPSGTEGPRLKFRMARCRLEVLEGRSHAMLQEAGVDIMAIMSDTGFYMPKRKLTSTYQTKDSKGGRRNRGGSNGNNLSSSNGTGGAASTNGSGPHQNGSTNGTTLATTAAAAAEGNGRKGSASESNGSSTSQEVPMGGSANFGKPLPVEVPTPKEIEFACREGGIVSVANLDRLVSPVFFSTDAETGQVIHGLGAVPLGQPGRPVLLIGNHELFAPDMPFMVVMHGLGGVPTGEGRPGGRAVLFIGNHQPPAPDMFLVVVQFLKEKGVLLRGLAHPAVFMGTMELLQQSMTDDGENSNGDGNNMGPGAFLRSLMNNLTGRGGGPATPEQQQEQVAEERQTANFFSSFLTTFGAVPVSGFSLYNLLSQGETCFMFPGGVREALKRKDERYTLIWPEKSEFVRMAARFGATIVPFGAVGAEDAFNQILDGDDMLQMPVVGDFFRSQSSRVPQVRDGVDGCLSWMLRNREHDPYKDTVQRVAYEAAWGGTRKAPTFSLPGEAQLKEELQKLEEEQEEVVQGQREVLMLEGDNLREVPKQEVPQFQEQLL</sequence>
<keyword evidence="7" id="KW-1185">Reference proteome</keyword>
<feature type="coiled-coil region" evidence="4">
    <location>
        <begin position="543"/>
        <end position="573"/>
    </location>
</feature>
<dbReference type="PANTHER" id="PTHR22753:SF14">
    <property type="entry name" value="MONOACYLGLYCEROL_DIACYLGLYCEROL O-ACYLTRANSFERASE"/>
    <property type="match status" value="1"/>
</dbReference>
<dbReference type="PANTHER" id="PTHR22753">
    <property type="entry name" value="TRANSMEMBRANE PROTEIN 68"/>
    <property type="match status" value="1"/>
</dbReference>
<evidence type="ECO:0000256" key="3">
    <source>
        <dbReference type="ARBA" id="ARBA00023315"/>
    </source>
</evidence>
<dbReference type="Proteomes" id="UP000815325">
    <property type="component" value="Unassembled WGS sequence"/>
</dbReference>
<evidence type="ECO:0008006" key="8">
    <source>
        <dbReference type="Google" id="ProtNLM"/>
    </source>
</evidence>